<sequence length="316" mass="36456">MIIGGFMGAFLFVHFKEKFTPDGEQVYFGVSKDGFNWEQVNGGNPILESKLGEKGVRDFTITRKKDNTFVILATDLSLANNFATKYKSNWNIVNREGSKYLSKWESEDLVHWSEQELVRVVDDNYGCAWAPDIIYDEEAGDYMVHWSSRYPAQSDNEMAIYYAKTADFINFTAPVMLCKKSDTGIIDSNIVYEDGYYYRFVKSDFNPEHIILERGKTLTGTYERMPAFDEEMDKLEAGQYEAPTCYKLPDGSWCLMLDFYGCEKSKQGYVPFVAKDISTGRFVRSDKEFSFPYGFKHGTVLPITDEEYDRIIKAYK</sequence>
<dbReference type="Proteomes" id="UP000001299">
    <property type="component" value="Chromosome 1"/>
</dbReference>
<dbReference type="InterPro" id="IPR006710">
    <property type="entry name" value="Glyco_hydro_43"/>
</dbReference>
<keyword evidence="3 5" id="KW-0378">Hydrolase</keyword>
<dbReference type="STRING" id="515622.bpr_I0036"/>
<dbReference type="InterPro" id="IPR050727">
    <property type="entry name" value="GH43_arabinanases"/>
</dbReference>
<dbReference type="AlphaFoldDB" id="E0S2G5"/>
<dbReference type="PANTHER" id="PTHR43301">
    <property type="entry name" value="ARABINAN ENDO-1,5-ALPHA-L-ARABINOSIDASE"/>
    <property type="match status" value="1"/>
</dbReference>
<evidence type="ECO:0000313" key="6">
    <source>
        <dbReference type="EMBL" id="ADL32788.1"/>
    </source>
</evidence>
<proteinExistence type="inferred from homology"/>
<dbReference type="EC" id="3.2.1.55" evidence="6"/>
<dbReference type="CAZy" id="GH43">
    <property type="family name" value="Glycoside Hydrolase Family 43"/>
</dbReference>
<dbReference type="KEGG" id="bpb:bpr_I0036"/>
<dbReference type="HOGENOM" id="CLU_010779_0_0_9"/>
<dbReference type="PANTHER" id="PTHR43301:SF3">
    <property type="entry name" value="ARABINAN ENDO-1,5-ALPHA-L-ARABINOSIDASE A-RELATED"/>
    <property type="match status" value="1"/>
</dbReference>
<dbReference type="GO" id="GO:0005975">
    <property type="term" value="P:carbohydrate metabolic process"/>
    <property type="evidence" value="ECO:0007669"/>
    <property type="project" value="InterPro"/>
</dbReference>
<comment type="pathway">
    <text evidence="1">Glycan metabolism; L-arabinan degradation.</text>
</comment>
<evidence type="ECO:0000313" key="7">
    <source>
        <dbReference type="Proteomes" id="UP000001299"/>
    </source>
</evidence>
<dbReference type="SUPFAM" id="SSF75005">
    <property type="entry name" value="Arabinanase/levansucrase/invertase"/>
    <property type="match status" value="1"/>
</dbReference>
<comment type="similarity">
    <text evidence="2 5">Belongs to the glycosyl hydrolase 43 family.</text>
</comment>
<dbReference type="Pfam" id="PF04616">
    <property type="entry name" value="Glyco_hydro_43"/>
    <property type="match status" value="1"/>
</dbReference>
<name>E0S2G5_BUTPB</name>
<evidence type="ECO:0000256" key="4">
    <source>
        <dbReference type="ARBA" id="ARBA00023295"/>
    </source>
</evidence>
<evidence type="ECO:0000256" key="5">
    <source>
        <dbReference type="RuleBase" id="RU361187"/>
    </source>
</evidence>
<accession>E0S2G5</accession>
<protein>
    <submittedName>
        <fullName evidence="6">Xylosidase/arabinofuranosidase Xsa43G</fullName>
        <ecNumber evidence="6">3.2.1.55</ecNumber>
    </submittedName>
</protein>
<dbReference type="GO" id="GO:0046556">
    <property type="term" value="F:alpha-L-arabinofuranosidase activity"/>
    <property type="evidence" value="ECO:0007669"/>
    <property type="project" value="UniProtKB-EC"/>
</dbReference>
<reference evidence="6 7" key="1">
    <citation type="journal article" date="2010" name="PLoS ONE">
        <title>The glycobiome of the rumen bacterium Butyrivibrio proteoclasticus B316(T) highlights adaptation to a polysaccharide-rich environment.</title>
        <authorList>
            <person name="Kelly W.J."/>
            <person name="Leahy S.C."/>
            <person name="Altermann E."/>
            <person name="Yeoman C.J."/>
            <person name="Dunne J.C."/>
            <person name="Kong Z."/>
            <person name="Pacheco D.M."/>
            <person name="Li D."/>
            <person name="Noel S.J."/>
            <person name="Moon C.D."/>
            <person name="Cookson A.L."/>
            <person name="Attwood G.T."/>
        </authorList>
    </citation>
    <scope>NUCLEOTIDE SEQUENCE [LARGE SCALE GENOMIC DNA]</scope>
    <source>
        <strain evidence="7">ATCC 51982 / DSM 14932 / B316</strain>
    </source>
</reference>
<keyword evidence="7" id="KW-1185">Reference proteome</keyword>
<evidence type="ECO:0000256" key="2">
    <source>
        <dbReference type="ARBA" id="ARBA00009865"/>
    </source>
</evidence>
<evidence type="ECO:0000256" key="3">
    <source>
        <dbReference type="ARBA" id="ARBA00022801"/>
    </source>
</evidence>
<evidence type="ECO:0000256" key="1">
    <source>
        <dbReference type="ARBA" id="ARBA00004834"/>
    </source>
</evidence>
<dbReference type="CDD" id="cd08983">
    <property type="entry name" value="GH43_Bt3655-like"/>
    <property type="match status" value="1"/>
</dbReference>
<dbReference type="InterPro" id="IPR023296">
    <property type="entry name" value="Glyco_hydro_beta-prop_sf"/>
</dbReference>
<keyword evidence="4 5" id="KW-0326">Glycosidase</keyword>
<dbReference type="EMBL" id="CP001810">
    <property type="protein sequence ID" value="ADL32788.1"/>
    <property type="molecule type" value="Genomic_DNA"/>
</dbReference>
<gene>
    <name evidence="6" type="primary">xsa43G</name>
    <name evidence="6" type="ordered locus">bpr_I0036</name>
</gene>
<dbReference type="Gene3D" id="2.115.10.20">
    <property type="entry name" value="Glycosyl hydrolase domain, family 43"/>
    <property type="match status" value="1"/>
</dbReference>
<dbReference type="eggNOG" id="COG1621">
    <property type="taxonomic scope" value="Bacteria"/>
</dbReference>
<organism evidence="6 7">
    <name type="scientific">Butyrivibrio proteoclasticus (strain ATCC 51982 / DSM 14932 / B316)</name>
    <name type="common">Clostridium proteoclasticum</name>
    <dbReference type="NCBI Taxonomy" id="515622"/>
    <lineage>
        <taxon>Bacteria</taxon>
        <taxon>Bacillati</taxon>
        <taxon>Bacillota</taxon>
        <taxon>Clostridia</taxon>
        <taxon>Lachnospirales</taxon>
        <taxon>Lachnospiraceae</taxon>
        <taxon>Butyrivibrio</taxon>
    </lineage>
</organism>